<dbReference type="InterPro" id="IPR012317">
    <property type="entry name" value="Poly(ADP-ribose)pol_cat_dom"/>
</dbReference>
<dbReference type="EC" id="2.4.2.-" evidence="1"/>
<evidence type="ECO:0000256" key="1">
    <source>
        <dbReference type="RuleBase" id="RU362114"/>
    </source>
</evidence>
<feature type="domain" description="PARP catalytic" evidence="3">
    <location>
        <begin position="1"/>
        <end position="221"/>
    </location>
</feature>
<dbReference type="GO" id="GO:0005634">
    <property type="term" value="C:nucleus"/>
    <property type="evidence" value="ECO:0007669"/>
    <property type="project" value="TreeGrafter"/>
</dbReference>
<dbReference type="PANTHER" id="PTHR45740:SF2">
    <property type="entry name" value="POLY [ADP-RIBOSE] POLYMERASE"/>
    <property type="match status" value="1"/>
</dbReference>
<keyword evidence="1" id="KW-0808">Transferase</keyword>
<dbReference type="GO" id="GO:1990404">
    <property type="term" value="F:NAD+-protein mono-ADP-ribosyltransferase activity"/>
    <property type="evidence" value="ECO:0007669"/>
    <property type="project" value="TreeGrafter"/>
</dbReference>
<evidence type="ECO:0000256" key="2">
    <source>
        <dbReference type="SAM" id="MobiDB-lite"/>
    </source>
</evidence>
<sequence>MGAAGVGGETSDPQPGMDEVSKSDPEWAHVAVLLEKHRGSYSFKVTRVWKVRTCAQFQEYETKASALGKPTQLFHGTSHGAARRIAAEGFKLPRHSGMYGPGLYFAHSPFKSADYAPESSWSPFFRRWAAKGCWAALCGEKETGQMLVCDVYLGSCKRAGGSSSVHDPAKDLKGGWFRELLGLGDYNSIYAPGWLFHSEYVVYQEHQAVPRYLIEFDCVRI</sequence>
<accession>A0A7S1PZU7</accession>
<dbReference type="EMBL" id="HBGE01021060">
    <property type="protein sequence ID" value="CAD9111588.1"/>
    <property type="molecule type" value="Transcribed_RNA"/>
</dbReference>
<reference evidence="4" key="1">
    <citation type="submission" date="2021-01" db="EMBL/GenBank/DDBJ databases">
        <authorList>
            <person name="Corre E."/>
            <person name="Pelletier E."/>
            <person name="Niang G."/>
            <person name="Scheremetjew M."/>
            <person name="Finn R."/>
            <person name="Kale V."/>
            <person name="Holt S."/>
            <person name="Cochrane G."/>
            <person name="Meng A."/>
            <person name="Brown T."/>
            <person name="Cohen L."/>
        </authorList>
    </citation>
    <scope>NUCLEOTIDE SEQUENCE</scope>
    <source>
        <strain evidence="4">OF101</strain>
    </source>
</reference>
<organism evidence="4">
    <name type="scientific">Alexandrium catenella</name>
    <name type="common">Red tide dinoflagellate</name>
    <name type="synonym">Gonyaulax catenella</name>
    <dbReference type="NCBI Taxonomy" id="2925"/>
    <lineage>
        <taxon>Eukaryota</taxon>
        <taxon>Sar</taxon>
        <taxon>Alveolata</taxon>
        <taxon>Dinophyceae</taxon>
        <taxon>Gonyaulacales</taxon>
        <taxon>Pyrocystaceae</taxon>
        <taxon>Alexandrium</taxon>
    </lineage>
</organism>
<gene>
    <name evidence="4" type="ORF">ACAT0790_LOCUS12710</name>
</gene>
<dbReference type="InterPro" id="IPR051712">
    <property type="entry name" value="ARTD-AVP"/>
</dbReference>
<proteinExistence type="predicted"/>
<dbReference type="AlphaFoldDB" id="A0A7S1PZU7"/>
<keyword evidence="1" id="KW-0328">Glycosyltransferase</keyword>
<name>A0A7S1PZU7_ALECA</name>
<protein>
    <recommendedName>
        <fullName evidence="1">Poly [ADP-ribose] polymerase</fullName>
        <shortName evidence="1">PARP</shortName>
        <ecNumber evidence="1">2.4.2.-</ecNumber>
    </recommendedName>
</protein>
<dbReference type="PROSITE" id="PS51059">
    <property type="entry name" value="PARP_CATALYTIC"/>
    <property type="match status" value="1"/>
</dbReference>
<dbReference type="SUPFAM" id="SSF56399">
    <property type="entry name" value="ADP-ribosylation"/>
    <property type="match status" value="1"/>
</dbReference>
<feature type="region of interest" description="Disordered" evidence="2">
    <location>
        <begin position="1"/>
        <end position="22"/>
    </location>
</feature>
<keyword evidence="1" id="KW-0520">NAD</keyword>
<dbReference type="Gene3D" id="3.90.228.10">
    <property type="match status" value="1"/>
</dbReference>
<dbReference type="Pfam" id="PF00644">
    <property type="entry name" value="PARP"/>
    <property type="match status" value="1"/>
</dbReference>
<evidence type="ECO:0000313" key="4">
    <source>
        <dbReference type="EMBL" id="CAD9111588.1"/>
    </source>
</evidence>
<dbReference type="GO" id="GO:0003950">
    <property type="term" value="F:NAD+ poly-ADP-ribosyltransferase activity"/>
    <property type="evidence" value="ECO:0007669"/>
    <property type="project" value="UniProtKB-UniRule"/>
</dbReference>
<evidence type="ECO:0000259" key="3">
    <source>
        <dbReference type="PROSITE" id="PS51059"/>
    </source>
</evidence>
<dbReference type="PANTHER" id="PTHR45740">
    <property type="entry name" value="POLY [ADP-RIBOSE] POLYMERASE"/>
    <property type="match status" value="1"/>
</dbReference>